<sequence>MDRDFENDTFIIYALKDISKDEELTHKYRSLDWRKCFNDLNTSLIINQNKA</sequence>
<dbReference type="InterPro" id="IPR046341">
    <property type="entry name" value="SET_dom_sf"/>
</dbReference>
<accession>A0A6C0CY11</accession>
<dbReference type="AlphaFoldDB" id="A0A6C0CY11"/>
<name>A0A6C0CY11_9ZZZZ</name>
<proteinExistence type="predicted"/>
<evidence type="ECO:0000313" key="1">
    <source>
        <dbReference type="EMBL" id="QHT09408.1"/>
    </source>
</evidence>
<evidence type="ECO:0008006" key="2">
    <source>
        <dbReference type="Google" id="ProtNLM"/>
    </source>
</evidence>
<dbReference type="SUPFAM" id="SSF82199">
    <property type="entry name" value="SET domain"/>
    <property type="match status" value="1"/>
</dbReference>
<dbReference type="EMBL" id="MN739510">
    <property type="protein sequence ID" value="QHT09408.1"/>
    <property type="molecule type" value="Genomic_DNA"/>
</dbReference>
<reference evidence="1" key="1">
    <citation type="journal article" date="2020" name="Nature">
        <title>Giant virus diversity and host interactions through global metagenomics.</title>
        <authorList>
            <person name="Schulz F."/>
            <person name="Roux S."/>
            <person name="Paez-Espino D."/>
            <person name="Jungbluth S."/>
            <person name="Walsh D.A."/>
            <person name="Denef V.J."/>
            <person name="McMahon K.D."/>
            <person name="Konstantinidis K.T."/>
            <person name="Eloe-Fadrosh E.A."/>
            <person name="Kyrpides N.C."/>
            <person name="Woyke T."/>
        </authorList>
    </citation>
    <scope>NUCLEOTIDE SEQUENCE</scope>
    <source>
        <strain evidence="1">GVMAG-M-3300023110-24</strain>
    </source>
</reference>
<protein>
    <recommendedName>
        <fullName evidence="2">SET domain-containing protein</fullName>
    </recommendedName>
</protein>
<organism evidence="1">
    <name type="scientific">viral metagenome</name>
    <dbReference type="NCBI Taxonomy" id="1070528"/>
    <lineage>
        <taxon>unclassified sequences</taxon>
        <taxon>metagenomes</taxon>
        <taxon>organismal metagenomes</taxon>
    </lineage>
</organism>